<keyword evidence="1" id="KW-1133">Transmembrane helix</keyword>
<dbReference type="Proteomes" id="UP000218327">
    <property type="component" value="Unassembled WGS sequence"/>
</dbReference>
<organism evidence="2 3">
    <name type="scientific">SAR86 cluster bacterium</name>
    <dbReference type="NCBI Taxonomy" id="2030880"/>
    <lineage>
        <taxon>Bacteria</taxon>
        <taxon>Pseudomonadati</taxon>
        <taxon>Pseudomonadota</taxon>
        <taxon>Gammaproteobacteria</taxon>
        <taxon>SAR86 cluster</taxon>
    </lineage>
</organism>
<dbReference type="EMBL" id="NVVJ01000004">
    <property type="protein sequence ID" value="PCJ27978.1"/>
    <property type="molecule type" value="Genomic_DNA"/>
</dbReference>
<keyword evidence="1" id="KW-0472">Membrane</keyword>
<comment type="caution">
    <text evidence="2">The sequence shown here is derived from an EMBL/GenBank/DDBJ whole genome shotgun (WGS) entry which is preliminary data.</text>
</comment>
<feature type="transmembrane region" description="Helical" evidence="1">
    <location>
        <begin position="91"/>
        <end position="109"/>
    </location>
</feature>
<feature type="transmembrane region" description="Helical" evidence="1">
    <location>
        <begin position="115"/>
        <end position="133"/>
    </location>
</feature>
<evidence type="ECO:0000256" key="1">
    <source>
        <dbReference type="SAM" id="Phobius"/>
    </source>
</evidence>
<feature type="transmembrane region" description="Helical" evidence="1">
    <location>
        <begin position="26"/>
        <end position="47"/>
    </location>
</feature>
<feature type="transmembrane region" description="Helical" evidence="1">
    <location>
        <begin position="53"/>
        <end position="70"/>
    </location>
</feature>
<dbReference type="AlphaFoldDB" id="A0A2A5BA34"/>
<proteinExistence type="predicted"/>
<evidence type="ECO:0000313" key="3">
    <source>
        <dbReference type="Proteomes" id="UP000218327"/>
    </source>
</evidence>
<reference evidence="3" key="1">
    <citation type="submission" date="2017-08" db="EMBL/GenBank/DDBJ databases">
        <title>A dynamic microbial community with high functional redundancy inhabits the cold, oxic subseafloor aquifer.</title>
        <authorList>
            <person name="Tully B.J."/>
            <person name="Wheat C.G."/>
            <person name="Glazer B.T."/>
            <person name="Huber J.A."/>
        </authorList>
    </citation>
    <scope>NUCLEOTIDE SEQUENCE [LARGE SCALE GENOMIC DNA]</scope>
</reference>
<accession>A0A2A5BA34</accession>
<sequence>MNKYSMAHNEPNEGRHSRDGKYSINVLYWAILWAISHLASTALTRWVVSDMNVIKWLVAVWPIAVSIGALRHFMRYLENADELTRKMEFESLSAGYGSGIIFSVGYVSLESAGMPVIFLGSTAAVMMSSYVVFRFRAARKYL</sequence>
<name>A0A2A5BA34_9GAMM</name>
<protein>
    <submittedName>
        <fullName evidence="2">Uncharacterized protein</fullName>
    </submittedName>
</protein>
<keyword evidence="1" id="KW-0812">Transmembrane</keyword>
<gene>
    <name evidence="2" type="ORF">COA96_02100</name>
</gene>
<evidence type="ECO:0000313" key="2">
    <source>
        <dbReference type="EMBL" id="PCJ27978.1"/>
    </source>
</evidence>